<evidence type="ECO:0000313" key="3">
    <source>
        <dbReference type="EMBL" id="OTF91639.1"/>
    </source>
</evidence>
<dbReference type="InterPro" id="IPR055290">
    <property type="entry name" value="At3g26010-like"/>
</dbReference>
<dbReference type="FunCoup" id="A0A251RZ84">
    <property type="interactions" value="1817"/>
</dbReference>
<evidence type="ECO:0000259" key="1">
    <source>
        <dbReference type="SMART" id="SM00256"/>
    </source>
</evidence>
<protein>
    <submittedName>
        <fullName evidence="2 3">F-box domain-containing protein</fullName>
    </submittedName>
</protein>
<dbReference type="Gene3D" id="1.20.1280.50">
    <property type="match status" value="1"/>
</dbReference>
<reference evidence="2" key="3">
    <citation type="submission" date="2020-06" db="EMBL/GenBank/DDBJ databases">
        <title>Helianthus annuus Genome sequencing and assembly Release 2.</title>
        <authorList>
            <person name="Gouzy J."/>
            <person name="Langlade N."/>
            <person name="Munos S."/>
        </authorList>
    </citation>
    <scope>NUCLEOTIDE SEQUENCE</scope>
    <source>
        <tissue evidence="2">Leaves</tissue>
    </source>
</reference>
<reference evidence="2 4" key="1">
    <citation type="journal article" date="2017" name="Nature">
        <title>The sunflower genome provides insights into oil metabolism, flowering and Asterid evolution.</title>
        <authorList>
            <person name="Badouin H."/>
            <person name="Gouzy J."/>
            <person name="Grassa C.J."/>
            <person name="Murat F."/>
            <person name="Staton S.E."/>
            <person name="Cottret L."/>
            <person name="Lelandais-Briere C."/>
            <person name="Owens G.L."/>
            <person name="Carrere S."/>
            <person name="Mayjonade B."/>
            <person name="Legrand L."/>
            <person name="Gill N."/>
            <person name="Kane N.C."/>
            <person name="Bowers J.E."/>
            <person name="Hubner S."/>
            <person name="Bellec A."/>
            <person name="Berard A."/>
            <person name="Berges H."/>
            <person name="Blanchet N."/>
            <person name="Boniface M.C."/>
            <person name="Brunel D."/>
            <person name="Catrice O."/>
            <person name="Chaidir N."/>
            <person name="Claudel C."/>
            <person name="Donnadieu C."/>
            <person name="Faraut T."/>
            <person name="Fievet G."/>
            <person name="Helmstetter N."/>
            <person name="King M."/>
            <person name="Knapp S.J."/>
            <person name="Lai Z."/>
            <person name="Le Paslier M.C."/>
            <person name="Lippi Y."/>
            <person name="Lorenzon L."/>
            <person name="Mandel J.R."/>
            <person name="Marage G."/>
            <person name="Marchand G."/>
            <person name="Marquand E."/>
            <person name="Bret-Mestries E."/>
            <person name="Morien E."/>
            <person name="Nambeesan S."/>
            <person name="Nguyen T."/>
            <person name="Pegot-Espagnet P."/>
            <person name="Pouilly N."/>
            <person name="Raftis F."/>
            <person name="Sallet E."/>
            <person name="Schiex T."/>
            <person name="Thomas J."/>
            <person name="Vandecasteele C."/>
            <person name="Vares D."/>
            <person name="Vear F."/>
            <person name="Vautrin S."/>
            <person name="Crespi M."/>
            <person name="Mangin B."/>
            <person name="Burke J.M."/>
            <person name="Salse J."/>
            <person name="Munos S."/>
            <person name="Vincourt P."/>
            <person name="Rieseberg L.H."/>
            <person name="Langlade N.B."/>
        </authorList>
    </citation>
    <scope>NUCLEOTIDE SEQUENCE [LARGE SCALE GENOMIC DNA]</scope>
    <source>
        <strain evidence="4">cv. SF193</strain>
        <tissue evidence="2">Leaves</tissue>
    </source>
</reference>
<evidence type="ECO:0000313" key="2">
    <source>
        <dbReference type="EMBL" id="KAF5760098.1"/>
    </source>
</evidence>
<dbReference type="InterPro" id="IPR006527">
    <property type="entry name" value="F-box-assoc_dom_typ1"/>
</dbReference>
<proteinExistence type="predicted"/>
<dbReference type="SUPFAM" id="SSF81383">
    <property type="entry name" value="F-box domain"/>
    <property type="match status" value="1"/>
</dbReference>
<sequence>MADIDHELTRSGAMIGSNDDLLLEILRWLPVVSILRFKSVSKHWRSLLNHHHFSHLYRSTSRSPGLFVRDFYIPYDVENQTTRFRGLDFHPDHLRIKIVQSCNGLLLCCSDRGHKGARAYYVFNPITKECAIIPPIIGGLDVVTRIRFMGLAFHQTDCVHYKVICIHREKEFEQRLQLQIYSSKTGKWKKTTNESFWVSYYSPFSGGVYWNRAFHWAPSYTRPNYLKLDNEKLLGLPLPSPLPARVRSFGGYHDGVRPLYFGESRGHLHLVDAENYLHLNVYEMLSDHSGWFVKYQVELDDLEVTYPDIIHVLQQESRPHYYKFEILDVVRGENEEEVDDTFMVIKVSKKIIWYSILDKSFKQLFDLTNTLHQSIGPWDVHRYTGSTTSF</sequence>
<dbReference type="Pfam" id="PF07734">
    <property type="entry name" value="FBA_1"/>
    <property type="match status" value="1"/>
</dbReference>
<evidence type="ECO:0000313" key="4">
    <source>
        <dbReference type="Proteomes" id="UP000215914"/>
    </source>
</evidence>
<dbReference type="OMA" id="SEGWFHA"/>
<dbReference type="STRING" id="4232.A0A251RZ84"/>
<feature type="domain" description="F-box" evidence="1">
    <location>
        <begin position="19"/>
        <end position="57"/>
    </location>
</feature>
<dbReference type="Proteomes" id="UP000215914">
    <property type="component" value="Chromosome 16"/>
</dbReference>
<dbReference type="Gramene" id="mRNA:HanXRQr2_Chr16g0749301">
    <property type="protein sequence ID" value="CDS:HanXRQr2_Chr16g0749301.1"/>
    <property type="gene ID" value="HanXRQr2_Chr16g0749301"/>
</dbReference>
<keyword evidence="4" id="KW-1185">Reference proteome</keyword>
<dbReference type="AlphaFoldDB" id="A0A251RZ84"/>
<dbReference type="InterPro" id="IPR001810">
    <property type="entry name" value="F-box_dom"/>
</dbReference>
<dbReference type="PANTHER" id="PTHR35546:SF127">
    <property type="entry name" value="F-BOX DOMAIN-CONTAINING PROTEIN"/>
    <property type="match status" value="1"/>
</dbReference>
<dbReference type="CDD" id="cd22157">
    <property type="entry name" value="F-box_AtFBW1-like"/>
    <property type="match status" value="1"/>
</dbReference>
<dbReference type="EMBL" id="MNCJ02000331">
    <property type="protein sequence ID" value="KAF5760098.1"/>
    <property type="molecule type" value="Genomic_DNA"/>
</dbReference>
<dbReference type="Pfam" id="PF00646">
    <property type="entry name" value="F-box"/>
    <property type="match status" value="1"/>
</dbReference>
<accession>A0A251RZ84</accession>
<dbReference type="SMART" id="SM00256">
    <property type="entry name" value="FBOX"/>
    <property type="match status" value="1"/>
</dbReference>
<dbReference type="InParanoid" id="A0A251RZ84"/>
<name>A0A251RZ84_HELAN</name>
<dbReference type="OrthoDB" id="5314306at2759"/>
<dbReference type="InterPro" id="IPR036047">
    <property type="entry name" value="F-box-like_dom_sf"/>
</dbReference>
<gene>
    <name evidence="3" type="ORF">HannXRQ_Chr16g0513001</name>
    <name evidence="2" type="ORF">HanXRQr2_Chr16g0749301</name>
</gene>
<dbReference type="EMBL" id="CM007905">
    <property type="protein sequence ID" value="OTF91639.1"/>
    <property type="molecule type" value="Genomic_DNA"/>
</dbReference>
<dbReference type="PANTHER" id="PTHR35546">
    <property type="entry name" value="F-BOX PROTEIN INTERACTION DOMAIN PROTEIN-RELATED"/>
    <property type="match status" value="1"/>
</dbReference>
<reference evidence="3" key="2">
    <citation type="submission" date="2017-02" db="EMBL/GenBank/DDBJ databases">
        <title>Sunflower complete genome.</title>
        <authorList>
            <person name="Langlade N."/>
            <person name="Munos S."/>
        </authorList>
    </citation>
    <scope>NUCLEOTIDE SEQUENCE [LARGE SCALE GENOMIC DNA]</scope>
    <source>
        <tissue evidence="3">Leaves</tissue>
    </source>
</reference>
<organism evidence="3 4">
    <name type="scientific">Helianthus annuus</name>
    <name type="common">Common sunflower</name>
    <dbReference type="NCBI Taxonomy" id="4232"/>
    <lineage>
        <taxon>Eukaryota</taxon>
        <taxon>Viridiplantae</taxon>
        <taxon>Streptophyta</taxon>
        <taxon>Embryophyta</taxon>
        <taxon>Tracheophyta</taxon>
        <taxon>Spermatophyta</taxon>
        <taxon>Magnoliopsida</taxon>
        <taxon>eudicotyledons</taxon>
        <taxon>Gunneridae</taxon>
        <taxon>Pentapetalae</taxon>
        <taxon>asterids</taxon>
        <taxon>campanulids</taxon>
        <taxon>Asterales</taxon>
        <taxon>Asteraceae</taxon>
        <taxon>Asteroideae</taxon>
        <taxon>Heliantheae alliance</taxon>
        <taxon>Heliantheae</taxon>
        <taxon>Helianthus</taxon>
    </lineage>
</organism>